<dbReference type="PATRIC" id="fig|1262449.3.peg.1618"/>
<reference evidence="3" key="2">
    <citation type="submission" date="2015-10" db="EMBL/GenBank/DDBJ databases">
        <title>Improved Draft Genome Sequence of Clostridium pasteurianum Strain ATCC 6013 (DSM 525) Using a Hybrid Next-Generation Sequencing Approach.</title>
        <authorList>
            <person name="Pyne M.E."/>
            <person name="Utturkar S.M."/>
            <person name="Brown S.D."/>
            <person name="Moo-Young M."/>
            <person name="Chung D.A."/>
            <person name="Chou P.C."/>
        </authorList>
    </citation>
    <scope>NUCLEOTIDE SEQUENCE</scope>
    <source>
        <strain evidence="3">ATCC 6013</strain>
    </source>
</reference>
<dbReference type="KEGG" id="cpat:CLPA_c17810"/>
<protein>
    <recommendedName>
        <fullName evidence="1">Shedu protein SduA C-terminal domain-containing protein</fullName>
    </recommendedName>
</protein>
<evidence type="ECO:0000313" key="5">
    <source>
        <dbReference type="Proteomes" id="UP000030905"/>
    </source>
</evidence>
<dbReference type="Proteomes" id="UP000030905">
    <property type="component" value="Chromosome"/>
</dbReference>
<evidence type="ECO:0000313" key="4">
    <source>
        <dbReference type="Proteomes" id="UP000028042"/>
    </source>
</evidence>
<dbReference type="InterPro" id="IPR025359">
    <property type="entry name" value="SduA_C"/>
</dbReference>
<dbReference type="KEGG" id="cpae:CPAST_c17810"/>
<name>A0A0H3J1S5_CLOPA</name>
<feature type="domain" description="Shedu protein SduA C-terminal" evidence="1">
    <location>
        <begin position="21"/>
        <end position="180"/>
    </location>
</feature>
<dbReference type="eggNOG" id="ENOG5031VC8">
    <property type="taxonomic scope" value="Bacteria"/>
</dbReference>
<dbReference type="RefSeq" id="WP_003443895.1">
    <property type="nucleotide sequence ID" value="NZ_ANZB01000004.1"/>
</dbReference>
<dbReference type="EMBL" id="CP009268">
    <property type="protein sequence ID" value="AJA51839.1"/>
    <property type="molecule type" value="Genomic_DNA"/>
</dbReference>
<evidence type="ECO:0000313" key="2">
    <source>
        <dbReference type="EMBL" id="AJA51839.1"/>
    </source>
</evidence>
<sequence>MYDEKEKLITEFKKMLDDVNTKENDIQEFIETYSQLIPTPFLLGHALHFNSVISKFKLSDSYITDFAYMTKCTDYWNLVLIELEDSHKKIFTNNKNNTYFHNEFNHAYDQITSWKNYIEQNKECVLKKITKLKLPIKYTPIRIKYVLIIGRNSDKNTEEKINMFAQKSNDDVKVMTYDSIISMYKHLEVSINKMVLSHWKGGFKVKHVPDNLDTSIFASVKPEYLDIGTENTKKLIAQDYQIDRWRRGYPLMYNSKYDAKTYKEKATNILAKVTVTDDEIERKFD</sequence>
<reference evidence="2 5" key="1">
    <citation type="journal article" date="2015" name="Genome Announc.">
        <title>Complete Genome Sequence of the Nitrogen-Fixing and Solvent-Producing Clostridium pasteurianum DSM 525.</title>
        <authorList>
            <person name="Poehlein A."/>
            <person name="Grosse-Honebrink A."/>
            <person name="Zhang Y."/>
            <person name="Minton N.P."/>
            <person name="Daniel R."/>
        </authorList>
    </citation>
    <scope>NUCLEOTIDE SEQUENCE [LARGE SCALE GENOMIC DNA]</scope>
    <source>
        <strain evidence="2">DSM 525</strain>
        <strain evidence="5">DSM 525 / ATCC 6013</strain>
    </source>
</reference>
<evidence type="ECO:0000313" key="3">
    <source>
        <dbReference type="EMBL" id="KRU12153.1"/>
    </source>
</evidence>
<dbReference type="Proteomes" id="UP000028042">
    <property type="component" value="Unassembled WGS sequence"/>
</dbReference>
<keyword evidence="5" id="KW-1185">Reference proteome</keyword>
<dbReference type="EMBL" id="JPGY02000001">
    <property type="protein sequence ID" value="KRU12153.1"/>
    <property type="molecule type" value="Genomic_DNA"/>
</dbReference>
<reference evidence="3 4" key="3">
    <citation type="journal article" name="Genome Announc.">
        <title>Improved Draft Genome Sequence of Clostridium pasteurianum Strain ATCC 6013 (DSM 525) Using a Hybrid Next-Generation Sequencing Approach.</title>
        <authorList>
            <person name="Pyne M.E."/>
            <person name="Utturkar S."/>
            <person name="Brown S.D."/>
            <person name="Moo-Young M."/>
            <person name="Chung D.A."/>
            <person name="Chou C.P."/>
        </authorList>
    </citation>
    <scope>NUCLEOTIDE SEQUENCE [LARGE SCALE GENOMIC DNA]</scope>
    <source>
        <strain evidence="3 4">ATCC 6013</strain>
    </source>
</reference>
<dbReference type="GeneID" id="93073942"/>
<organism evidence="2 5">
    <name type="scientific">Clostridium pasteurianum DSM 525 = ATCC 6013</name>
    <dbReference type="NCBI Taxonomy" id="1262449"/>
    <lineage>
        <taxon>Bacteria</taxon>
        <taxon>Bacillati</taxon>
        <taxon>Bacillota</taxon>
        <taxon>Clostridia</taxon>
        <taxon>Eubacteriales</taxon>
        <taxon>Clostridiaceae</taxon>
        <taxon>Clostridium</taxon>
    </lineage>
</organism>
<proteinExistence type="predicted"/>
<gene>
    <name evidence="2" type="ORF">CLPA_c17810</name>
    <name evidence="3" type="ORF">CP6013_01400</name>
</gene>
<dbReference type="AlphaFoldDB" id="A0A0H3J1S5"/>
<accession>A0A0H3J1S5</accession>
<dbReference type="Pfam" id="PF14082">
    <property type="entry name" value="SduA_C"/>
    <property type="match status" value="1"/>
</dbReference>
<evidence type="ECO:0000259" key="1">
    <source>
        <dbReference type="Pfam" id="PF14082"/>
    </source>
</evidence>